<dbReference type="AlphaFoldDB" id="A0A6G1M4C2"/>
<accession>A0A6G1M4C2</accession>
<gene>
    <name evidence="2" type="ORF">TWF191_003212</name>
</gene>
<reference evidence="2 3" key="1">
    <citation type="submission" date="2019-06" db="EMBL/GenBank/DDBJ databases">
        <authorList>
            <person name="Palmer J.M."/>
        </authorList>
    </citation>
    <scope>NUCLEOTIDE SEQUENCE [LARGE SCALE GENOMIC DNA]</scope>
    <source>
        <strain evidence="2 3">TWF191</strain>
    </source>
</reference>
<keyword evidence="1" id="KW-0812">Transmembrane</keyword>
<comment type="caution">
    <text evidence="2">The sequence shown here is derived from an EMBL/GenBank/DDBJ whole genome shotgun (WGS) entry which is preliminary data.</text>
</comment>
<dbReference type="EMBL" id="WIPF01000175">
    <property type="protein sequence ID" value="KAF3201857.1"/>
    <property type="molecule type" value="Genomic_DNA"/>
</dbReference>
<feature type="transmembrane region" description="Helical" evidence="1">
    <location>
        <begin position="119"/>
        <end position="141"/>
    </location>
</feature>
<protein>
    <submittedName>
        <fullName evidence="2">Uncharacterized protein</fullName>
    </submittedName>
</protein>
<name>A0A6G1M4C2_ORBOL</name>
<keyword evidence="1" id="KW-0472">Membrane</keyword>
<sequence>MKLTNTTTLYDRYCGYDDYSLLENIYRGLAPEFGRGLPDIYVGIILLELIPIIKKSGVELRKEHHNPANINLLRPPNLHLSHTSSRDVQERDRFAMKSQKSTNAMEEIHFVPSPASTSALSLASALALALLALAPLLALALPLPLKLELPVPAITNI</sequence>
<evidence type="ECO:0000313" key="3">
    <source>
        <dbReference type="Proteomes" id="UP000483672"/>
    </source>
</evidence>
<dbReference type="Proteomes" id="UP000483672">
    <property type="component" value="Unassembled WGS sequence"/>
</dbReference>
<keyword evidence="1" id="KW-1133">Transmembrane helix</keyword>
<proteinExistence type="predicted"/>
<evidence type="ECO:0000313" key="2">
    <source>
        <dbReference type="EMBL" id="KAF3201857.1"/>
    </source>
</evidence>
<evidence type="ECO:0000256" key="1">
    <source>
        <dbReference type="SAM" id="Phobius"/>
    </source>
</evidence>
<organism evidence="2 3">
    <name type="scientific">Orbilia oligospora</name>
    <name type="common">Nematode-trapping fungus</name>
    <name type="synonym">Arthrobotrys oligospora</name>
    <dbReference type="NCBI Taxonomy" id="2813651"/>
    <lineage>
        <taxon>Eukaryota</taxon>
        <taxon>Fungi</taxon>
        <taxon>Dikarya</taxon>
        <taxon>Ascomycota</taxon>
        <taxon>Pezizomycotina</taxon>
        <taxon>Orbiliomycetes</taxon>
        <taxon>Orbiliales</taxon>
        <taxon>Orbiliaceae</taxon>
        <taxon>Orbilia</taxon>
    </lineage>
</organism>